<evidence type="ECO:0000313" key="1">
    <source>
        <dbReference type="EMBL" id="TRL37180.1"/>
    </source>
</evidence>
<accession>A0A549T5S9</accession>
<organism evidence="1 2">
    <name type="scientific">Methylosinus sporium</name>
    <dbReference type="NCBI Taxonomy" id="428"/>
    <lineage>
        <taxon>Bacteria</taxon>
        <taxon>Pseudomonadati</taxon>
        <taxon>Pseudomonadota</taxon>
        <taxon>Alphaproteobacteria</taxon>
        <taxon>Hyphomicrobiales</taxon>
        <taxon>Methylocystaceae</taxon>
        <taxon>Methylosinus</taxon>
    </lineage>
</organism>
<comment type="caution">
    <text evidence="1">The sequence shown here is derived from an EMBL/GenBank/DDBJ whole genome shotgun (WGS) entry which is preliminary data.</text>
</comment>
<dbReference type="AlphaFoldDB" id="A0A549T5S9"/>
<reference evidence="1 2" key="1">
    <citation type="submission" date="2019-07" db="EMBL/GenBank/DDBJ databases">
        <title>Ln-dependent methylotrophs.</title>
        <authorList>
            <person name="Tani A."/>
        </authorList>
    </citation>
    <scope>NUCLEOTIDE SEQUENCE [LARGE SCALE GENOMIC DNA]</scope>
    <source>
        <strain evidence="1 2">SM89A</strain>
    </source>
</reference>
<name>A0A549T5S9_METSR</name>
<dbReference type="Proteomes" id="UP000316781">
    <property type="component" value="Unassembled WGS sequence"/>
</dbReference>
<dbReference type="NCBIfam" id="TIGR03187">
    <property type="entry name" value="DGQHR"/>
    <property type="match status" value="1"/>
</dbReference>
<dbReference type="InterPro" id="IPR017601">
    <property type="entry name" value="DGQHR-contain_dom"/>
</dbReference>
<proteinExistence type="predicted"/>
<gene>
    <name evidence="1" type="ORF">FM996_03095</name>
</gene>
<sequence length="342" mass="38027">MTGWFKIDCMVGVSADRRVLMGFAPACLLHAVSFADVLNEDTGAGYQRRFDAQHSQDFRRFIRQPTASTIPLTLNLRPTDVEAWRLVELGGACVRLEINPDAGKVMAQVDCQHRLGHLDDLDISLPFMCFLGLSVREEMEVFNTINGKAKGLSTSLLDFHDAQLSGDLANDRPELFIALHLNNDGESPWCRQLDLGGNCTSGLNRRASLRTMQKAIKRFLTASRILKSQSPERAAQVVMAFWRAVAEVLPEQWTNSRKHVLNKGVGVYALMNIAADLYSEAENATRVDRRYFVNALSDFAGQVDWSTDGPLKGLGGEGGVRSAVDHVRDVRRRARLKVVRNG</sequence>
<protein>
    <submittedName>
        <fullName evidence="1">DGQHR domain-containing protein</fullName>
    </submittedName>
</protein>
<evidence type="ECO:0000313" key="2">
    <source>
        <dbReference type="Proteomes" id="UP000316781"/>
    </source>
</evidence>
<dbReference type="EMBL" id="VJMF01000014">
    <property type="protein sequence ID" value="TRL37180.1"/>
    <property type="molecule type" value="Genomic_DNA"/>
</dbReference>
<dbReference type="RefSeq" id="WP_142861795.1">
    <property type="nucleotide sequence ID" value="NZ_VJMF01000014.1"/>
</dbReference>